<name>A0A2H4P6X7_9CAUD</name>
<evidence type="ECO:0000259" key="1">
    <source>
        <dbReference type="Pfam" id="PF16793"/>
    </source>
</evidence>
<evidence type="ECO:0000313" key="3">
    <source>
        <dbReference type="Proteomes" id="UP000241090"/>
    </source>
</evidence>
<dbReference type="Pfam" id="PF16793">
    <property type="entry name" value="RepB_primase"/>
    <property type="match status" value="1"/>
</dbReference>
<reference evidence="2 3" key="1">
    <citation type="submission" date="2017-09" db="EMBL/GenBank/DDBJ databases">
        <authorList>
            <person name="Ehlers B."/>
            <person name="Leendertz F.H."/>
        </authorList>
    </citation>
    <scope>NUCLEOTIDE SEQUENCE [LARGE SCALE GENOMIC DNA]</scope>
</reference>
<organism evidence="2 3">
    <name type="scientific">Pseudomonas phage tabernarius</name>
    <dbReference type="NCBI Taxonomy" id="2048978"/>
    <lineage>
        <taxon>Viruses</taxon>
        <taxon>Duplodnaviria</taxon>
        <taxon>Heunggongvirae</taxon>
        <taxon>Uroviricota</taxon>
        <taxon>Caudoviricetes</taxon>
        <taxon>Lindbergviridae</taxon>
        <taxon>Tabernariusvirus</taxon>
        <taxon>Tabernariusvirus tabernarius</taxon>
    </lineage>
</organism>
<dbReference type="Proteomes" id="UP000241090">
    <property type="component" value="Segment"/>
</dbReference>
<gene>
    <name evidence="2" type="ORF">CNR33_00086</name>
</gene>
<sequence length="395" mass="44583">MQLSRSDNNKRREACYEFLRELGRGIPDDERLMFATPVNANVQKGEDGKAKNSGFWCSPWDEDSALSVNGRHNAYVCISSFKKTLNEKTKKMRYWRSDLGFGHGLALMVDDVGNGTGSKGGLDSAHFYKILPPTVEVETSPNNFQLWYFLNMPEIDKYRFKYLLAAFAEQALSEGGDRTIKDVTRIARMPYGHNDKHQEIQHKDPETGEVINTTFEPKYADADGDLFECRIIEADYERRYDIDEIAEAFGLVMSKGHAHVRAIDVEEDSLNEMYLDLAVTICSKYGMGAGSNGEAEINASGKYRIKCPWGHEHRNGSTEAGDAYFRGWIAGAEHSYVFGCAHDTCRQNQRTWGPFIDELVMPYVEGLIVKADRLGDAWSRTFPFDGNAIQGKPTE</sequence>
<accession>A0A2H4P6X7</accession>
<dbReference type="InterPro" id="IPR039459">
    <property type="entry name" value="RepB-like_DNA_primase_dom"/>
</dbReference>
<proteinExistence type="predicted"/>
<dbReference type="OrthoDB" id="3031at10239"/>
<keyword evidence="3" id="KW-1185">Reference proteome</keyword>
<protein>
    <submittedName>
        <fullName evidence="2">DNA primase</fullName>
    </submittedName>
</protein>
<evidence type="ECO:0000313" key="2">
    <source>
        <dbReference type="EMBL" id="ATW57932.1"/>
    </source>
</evidence>
<feature type="domain" description="RepB-like DNA primase" evidence="1">
    <location>
        <begin position="50"/>
        <end position="248"/>
    </location>
</feature>
<dbReference type="EMBL" id="MG018926">
    <property type="protein sequence ID" value="ATW57932.1"/>
    <property type="molecule type" value="Genomic_DNA"/>
</dbReference>
<dbReference type="Gene3D" id="3.30.70.1790">
    <property type="entry name" value="RepB DNA-primase, N-terminal domain"/>
    <property type="match status" value="1"/>
</dbReference>